<keyword evidence="1" id="KW-0472">Membrane</keyword>
<keyword evidence="1" id="KW-1133">Transmembrane helix</keyword>
<proteinExistence type="predicted"/>
<evidence type="ECO:0000313" key="3">
    <source>
        <dbReference type="Proteomes" id="UP000290849"/>
    </source>
</evidence>
<dbReference type="RefSeq" id="WP_129150845.1">
    <property type="nucleotide sequence ID" value="NZ_JBHSDO010000014.1"/>
</dbReference>
<feature type="transmembrane region" description="Helical" evidence="1">
    <location>
        <begin position="59"/>
        <end position="81"/>
    </location>
</feature>
<accession>A0A4Q1HKK6</accession>
<organism evidence="2 3">
    <name type="scientific">Achromobacter aloeverae</name>
    <dbReference type="NCBI Taxonomy" id="1750518"/>
    <lineage>
        <taxon>Bacteria</taxon>
        <taxon>Pseudomonadati</taxon>
        <taxon>Pseudomonadota</taxon>
        <taxon>Betaproteobacteria</taxon>
        <taxon>Burkholderiales</taxon>
        <taxon>Alcaligenaceae</taxon>
        <taxon>Achromobacter</taxon>
    </lineage>
</organism>
<feature type="transmembrane region" description="Helical" evidence="1">
    <location>
        <begin position="117"/>
        <end position="141"/>
    </location>
</feature>
<reference evidence="2 3" key="1">
    <citation type="journal article" date="2017" name="Int. J. Syst. Evol. Microbiol.">
        <title>Achromobacter aloeverae sp. nov., isolated from the root of Aloe vera (L.) Burm.f.</title>
        <authorList>
            <person name="Kuncharoen N."/>
            <person name="Muramatsu Y."/>
            <person name="Shibata C."/>
            <person name="Kamakura Y."/>
            <person name="Nakagawa Y."/>
            <person name="Tanasupawat S."/>
        </authorList>
    </citation>
    <scope>NUCLEOTIDE SEQUENCE [LARGE SCALE GENOMIC DNA]</scope>
    <source>
        <strain evidence="2 3">AVA-1</strain>
    </source>
</reference>
<sequence length="298" mass="31946">MSIPSPAPARSRLLPKLALIWLLGACAVALAFGVLLNAWDGRPLGGLVESLRSPATAENLGPHILTMLLSLGGLLGAGLVWRRSWRRRLRRLPRQANADQIAALDDFIYPVAVWQGLVGYFAFCIAIGLLVTAGMTIAGSWQDAANLPQTMLVVLFAGAMGMPLNALNFLFVIPQVIWLWQRTAYRAYLRGLPSTRPDGGDPPPGAGGPPRLPGRLPPRGVLAAWASGLVVLVALDQYGAYRAARLPARVSLIDNHSHFDQYSTGHDGRSAIGRFRSALFPASPLAAYLAAAPVEQPR</sequence>
<comment type="caution">
    <text evidence="2">The sequence shown here is derived from an EMBL/GenBank/DDBJ whole genome shotgun (WGS) entry which is preliminary data.</text>
</comment>
<evidence type="ECO:0000256" key="1">
    <source>
        <dbReference type="SAM" id="Phobius"/>
    </source>
</evidence>
<keyword evidence="1" id="KW-0812">Transmembrane</keyword>
<dbReference type="EMBL" id="PYAL01000003">
    <property type="protein sequence ID" value="RXN90413.1"/>
    <property type="molecule type" value="Genomic_DNA"/>
</dbReference>
<gene>
    <name evidence="2" type="ORF">C7R54_12980</name>
</gene>
<name>A0A4Q1HKK6_9BURK</name>
<keyword evidence="3" id="KW-1185">Reference proteome</keyword>
<feature type="transmembrane region" description="Helical" evidence="1">
    <location>
        <begin position="20"/>
        <end position="39"/>
    </location>
</feature>
<dbReference type="OrthoDB" id="9972614at2"/>
<evidence type="ECO:0000313" key="2">
    <source>
        <dbReference type="EMBL" id="RXN90413.1"/>
    </source>
</evidence>
<feature type="transmembrane region" description="Helical" evidence="1">
    <location>
        <begin position="153"/>
        <end position="180"/>
    </location>
</feature>
<dbReference type="AlphaFoldDB" id="A0A4Q1HKK6"/>
<protein>
    <submittedName>
        <fullName evidence="2">Uncharacterized protein</fullName>
    </submittedName>
</protein>
<dbReference type="Proteomes" id="UP000290849">
    <property type="component" value="Unassembled WGS sequence"/>
</dbReference>